<dbReference type="RefSeq" id="WP_222989204.1">
    <property type="nucleotide sequence ID" value="NZ_JAINVV010000004.1"/>
</dbReference>
<sequence length="270" mass="28899">MKSILLHVQTDPGLASRLDFAIDLAQATGAHIRCAQITPFDRFVGIDTFGGVHVSEVMLEELREAEQLERARVETRLAQEGLSWDWTSQDGDIAHMLMALGRLSDVIIVSRADLGGNVLTRPDDIVSDVAIHSRTPVFSVPHDRGYFEAGRAVAIAWNGSYEAAHALRSAVPLLRLAGAVHLIEVGQPDEDFPAILAAAYLQRHGVTAKLAAVDAPAGGIGQALRDTASAVDAGYLVMGAYGHSRLREAILGGVTRDLIAHAPLPLFLAH</sequence>
<dbReference type="EMBL" id="JAINVV010000004">
    <property type="protein sequence ID" value="MBY8822096.1"/>
    <property type="molecule type" value="Genomic_DNA"/>
</dbReference>
<dbReference type="CDD" id="cd00293">
    <property type="entry name" value="USP-like"/>
    <property type="match status" value="1"/>
</dbReference>
<feature type="domain" description="UspA" evidence="2">
    <location>
        <begin position="155"/>
        <end position="268"/>
    </location>
</feature>
<dbReference type="Proteomes" id="UP000706039">
    <property type="component" value="Unassembled WGS sequence"/>
</dbReference>
<dbReference type="Gene3D" id="3.40.50.12370">
    <property type="match status" value="1"/>
</dbReference>
<organism evidence="3 4">
    <name type="scientific">Sphingomonas colocasiae</name>
    <dbReference type="NCBI Taxonomy" id="1848973"/>
    <lineage>
        <taxon>Bacteria</taxon>
        <taxon>Pseudomonadati</taxon>
        <taxon>Pseudomonadota</taxon>
        <taxon>Alphaproteobacteria</taxon>
        <taxon>Sphingomonadales</taxon>
        <taxon>Sphingomonadaceae</taxon>
        <taxon>Sphingomonas</taxon>
    </lineage>
</organism>
<evidence type="ECO:0000313" key="4">
    <source>
        <dbReference type="Proteomes" id="UP000706039"/>
    </source>
</evidence>
<dbReference type="PANTHER" id="PTHR46268">
    <property type="entry name" value="STRESS RESPONSE PROTEIN NHAX"/>
    <property type="match status" value="1"/>
</dbReference>
<dbReference type="PANTHER" id="PTHR46268:SF15">
    <property type="entry name" value="UNIVERSAL STRESS PROTEIN HP_0031"/>
    <property type="match status" value="1"/>
</dbReference>
<evidence type="ECO:0000256" key="1">
    <source>
        <dbReference type="ARBA" id="ARBA00008791"/>
    </source>
</evidence>
<keyword evidence="4" id="KW-1185">Reference proteome</keyword>
<dbReference type="SUPFAM" id="SSF52402">
    <property type="entry name" value="Adenine nucleotide alpha hydrolases-like"/>
    <property type="match status" value="2"/>
</dbReference>
<gene>
    <name evidence="3" type="ORF">K7G82_07320</name>
</gene>
<evidence type="ECO:0000259" key="2">
    <source>
        <dbReference type="Pfam" id="PF00582"/>
    </source>
</evidence>
<name>A0ABS7PLD4_9SPHN</name>
<evidence type="ECO:0000313" key="3">
    <source>
        <dbReference type="EMBL" id="MBY8822096.1"/>
    </source>
</evidence>
<proteinExistence type="inferred from homology"/>
<dbReference type="Pfam" id="PF00582">
    <property type="entry name" value="Usp"/>
    <property type="match status" value="1"/>
</dbReference>
<comment type="caution">
    <text evidence="3">The sequence shown here is derived from an EMBL/GenBank/DDBJ whole genome shotgun (WGS) entry which is preliminary data.</text>
</comment>
<protein>
    <submittedName>
        <fullName evidence="3">Universal stress protein</fullName>
    </submittedName>
</protein>
<dbReference type="InterPro" id="IPR006016">
    <property type="entry name" value="UspA"/>
</dbReference>
<accession>A0ABS7PLD4</accession>
<comment type="similarity">
    <text evidence="1">Belongs to the universal stress protein A family.</text>
</comment>
<reference evidence="3 4" key="1">
    <citation type="submission" date="2021-08" db="EMBL/GenBank/DDBJ databases">
        <authorList>
            <person name="Tuo L."/>
        </authorList>
    </citation>
    <scope>NUCLEOTIDE SEQUENCE [LARGE SCALE GENOMIC DNA]</scope>
    <source>
        <strain evidence="3 4">JCM 31229</strain>
    </source>
</reference>